<dbReference type="RefSeq" id="WP_258498559.1">
    <property type="nucleotide sequence ID" value="NZ_JANSKA010000001.1"/>
</dbReference>
<feature type="domain" description="DUF4143" evidence="2">
    <location>
        <begin position="174"/>
        <end position="334"/>
    </location>
</feature>
<protein>
    <submittedName>
        <fullName evidence="3">ATP-binding protein</fullName>
    </submittedName>
</protein>
<dbReference type="PANTHER" id="PTHR43566">
    <property type="entry name" value="CONSERVED PROTEIN"/>
    <property type="match status" value="1"/>
</dbReference>
<dbReference type="PANTHER" id="PTHR43566:SF2">
    <property type="entry name" value="DUF4143 DOMAIN-CONTAINING PROTEIN"/>
    <property type="match status" value="1"/>
</dbReference>
<proteinExistence type="predicted"/>
<keyword evidence="3" id="KW-0547">Nucleotide-binding</keyword>
<dbReference type="InterPro" id="IPR041682">
    <property type="entry name" value="AAA_14"/>
</dbReference>
<dbReference type="Pfam" id="PF13173">
    <property type="entry name" value="AAA_14"/>
    <property type="match status" value="1"/>
</dbReference>
<keyword evidence="4" id="KW-1185">Reference proteome</keyword>
<evidence type="ECO:0000313" key="3">
    <source>
        <dbReference type="EMBL" id="MCR9035884.1"/>
    </source>
</evidence>
<evidence type="ECO:0000259" key="1">
    <source>
        <dbReference type="Pfam" id="PF13173"/>
    </source>
</evidence>
<comment type="caution">
    <text evidence="3">The sequence shown here is derived from an EMBL/GenBank/DDBJ whole genome shotgun (WGS) entry which is preliminary data.</text>
</comment>
<organism evidence="3 4">
    <name type="scientific">Tractidigestivibacter montrealensis</name>
    <dbReference type="NCBI Taxonomy" id="2972466"/>
    <lineage>
        <taxon>Bacteria</taxon>
        <taxon>Bacillati</taxon>
        <taxon>Actinomycetota</taxon>
        <taxon>Coriobacteriia</taxon>
        <taxon>Coriobacteriales</taxon>
        <taxon>Atopobiaceae</taxon>
        <taxon>Tractidigestivibacter</taxon>
    </lineage>
</organism>
<dbReference type="SUPFAM" id="SSF52540">
    <property type="entry name" value="P-loop containing nucleoside triphosphate hydrolases"/>
    <property type="match status" value="1"/>
</dbReference>
<accession>A0ABT1Z6P4</accession>
<name>A0ABT1Z6P4_9ACTN</name>
<sequence length="386" mass="43891">MIPRNMASRALQLSNWFPVVSVTGPRQSGKSTLVREVFSDYTYVNLENPQTRQQALSDPVGFIRNRPNRLVIDEVQLAPELFSMIQVASDESNEPGQYVLSGSQNFLLLKQITQSLAGRVGLLKLLPLSFLEARAGDGNLTSDSFMLRGGYPRLYDVDIPAETFYSAYIETYVERDVRDYLGVKNLSSYRTLLGLCAQCAGSLINVSRLSSDAGVSRESINSWLSMLESSYIVFRLRPYHANLRKRLTKTPKLYFYDTGLLCYLLRIRTLSQLLTSPYLGVVFENFVVEERMKTHLNAGREPDLYFYRDENKAEVDLVDLTDPDRAFLAEIKSSQTYRSSFTRYLHAVGDEIGIPRERRFVVERAEGNFEADGALVRNIATWLEMS</sequence>
<keyword evidence="3" id="KW-0067">ATP-binding</keyword>
<gene>
    <name evidence="3" type="ORF">NVS32_02825</name>
</gene>
<dbReference type="EMBL" id="JANSKA010000001">
    <property type="protein sequence ID" value="MCR9035884.1"/>
    <property type="molecule type" value="Genomic_DNA"/>
</dbReference>
<evidence type="ECO:0000313" key="4">
    <source>
        <dbReference type="Proteomes" id="UP001204320"/>
    </source>
</evidence>
<dbReference type="GO" id="GO:0005524">
    <property type="term" value="F:ATP binding"/>
    <property type="evidence" value="ECO:0007669"/>
    <property type="project" value="UniProtKB-KW"/>
</dbReference>
<dbReference type="InterPro" id="IPR027417">
    <property type="entry name" value="P-loop_NTPase"/>
</dbReference>
<dbReference type="InterPro" id="IPR025420">
    <property type="entry name" value="DUF4143"/>
</dbReference>
<feature type="domain" description="AAA" evidence="1">
    <location>
        <begin position="18"/>
        <end position="132"/>
    </location>
</feature>
<dbReference type="Proteomes" id="UP001204320">
    <property type="component" value="Unassembled WGS sequence"/>
</dbReference>
<reference evidence="3 4" key="1">
    <citation type="submission" date="2022-08" db="EMBL/GenBank/DDBJ databases">
        <title>Tractidigestivibacter montrealensis type strain KD21.</title>
        <authorList>
            <person name="Diop K."/>
            <person name="Richard C."/>
            <person name="Routy B."/>
        </authorList>
    </citation>
    <scope>NUCLEOTIDE SEQUENCE [LARGE SCALE GENOMIC DNA]</scope>
    <source>
        <strain evidence="3 4">KD21</strain>
    </source>
</reference>
<evidence type="ECO:0000259" key="2">
    <source>
        <dbReference type="Pfam" id="PF13635"/>
    </source>
</evidence>
<dbReference type="Pfam" id="PF13635">
    <property type="entry name" value="DUF4143"/>
    <property type="match status" value="1"/>
</dbReference>